<feature type="coiled-coil region" evidence="7">
    <location>
        <begin position="76"/>
        <end position="113"/>
    </location>
</feature>
<comment type="function">
    <text evidence="6">Required for exosome-dependent processing of pre-rRNA and small nucleolar RNA (snRNA) precursors. Involved in processing of 35S pre-rRNA at the A0, A1 and A2 sites.</text>
</comment>
<dbReference type="GO" id="GO:0071039">
    <property type="term" value="P:nuclear polyadenylation-dependent CUT catabolic process"/>
    <property type="evidence" value="ECO:0007669"/>
    <property type="project" value="EnsemblFungi"/>
</dbReference>
<dbReference type="Pfam" id="PF04000">
    <property type="entry name" value="Sas10_Utp3"/>
    <property type="match status" value="1"/>
</dbReference>
<keyword evidence="7" id="KW-0175">Coiled coil</keyword>
<dbReference type="EMBL" id="KV454017">
    <property type="protein sequence ID" value="ODV93933.1"/>
    <property type="molecule type" value="Genomic_DNA"/>
</dbReference>
<feature type="region of interest" description="Disordered" evidence="8">
    <location>
        <begin position="145"/>
        <end position="166"/>
    </location>
</feature>
<dbReference type="GO" id="GO:0030234">
    <property type="term" value="F:enzyme regulator activity"/>
    <property type="evidence" value="ECO:0007669"/>
    <property type="project" value="EnsemblFungi"/>
</dbReference>
<reference evidence="10" key="1">
    <citation type="submission" date="2016-05" db="EMBL/GenBank/DDBJ databases">
        <title>Comparative genomics of biotechnologically important yeasts.</title>
        <authorList>
            <consortium name="DOE Joint Genome Institute"/>
            <person name="Riley R."/>
            <person name="Haridas S."/>
            <person name="Wolfe K.H."/>
            <person name="Lopes M.R."/>
            <person name="Hittinger C.T."/>
            <person name="Goker M."/>
            <person name="Salamov A."/>
            <person name="Wisecaver J."/>
            <person name="Long T.M."/>
            <person name="Aerts A.L."/>
            <person name="Barry K."/>
            <person name="Choi C."/>
            <person name="Clum A."/>
            <person name="Coughlan A.Y."/>
            <person name="Deshpande S."/>
            <person name="Douglass A.P."/>
            <person name="Hanson S.J."/>
            <person name="Klenk H.-P."/>
            <person name="Labutti K."/>
            <person name="Lapidus A."/>
            <person name="Lindquist E."/>
            <person name="Lipzen A."/>
            <person name="Meier-Kolthoff J.P."/>
            <person name="Ohm R.A."/>
            <person name="Otillar R.P."/>
            <person name="Pangilinan J."/>
            <person name="Peng Y."/>
            <person name="Rokas A."/>
            <person name="Rosa C.A."/>
            <person name="Scheuner C."/>
            <person name="Sibirny A.A."/>
            <person name="Slot J.C."/>
            <person name="Stielow J.B."/>
            <person name="Sun H."/>
            <person name="Kurtzman C.P."/>
            <person name="Blackwell M."/>
            <person name="Grigoriev I.V."/>
            <person name="Jeffries T.W."/>
        </authorList>
    </citation>
    <scope>NUCLEOTIDE SEQUENCE [LARGE SCALE GENOMIC DNA]</scope>
    <source>
        <strain evidence="10">NRRL Y-2460</strain>
    </source>
</reference>
<dbReference type="GO" id="GO:0044877">
    <property type="term" value="F:protein-containing complex binding"/>
    <property type="evidence" value="ECO:0007669"/>
    <property type="project" value="EnsemblFungi"/>
</dbReference>
<dbReference type="STRING" id="669874.A0A1E4TQA3"/>
<organism evidence="9 10">
    <name type="scientific">Pachysolen tannophilus NRRL Y-2460</name>
    <dbReference type="NCBI Taxonomy" id="669874"/>
    <lineage>
        <taxon>Eukaryota</taxon>
        <taxon>Fungi</taxon>
        <taxon>Dikarya</taxon>
        <taxon>Ascomycota</taxon>
        <taxon>Saccharomycotina</taxon>
        <taxon>Pichiomycetes</taxon>
        <taxon>Pachysolenaceae</taxon>
        <taxon>Pachysolen</taxon>
    </lineage>
</organism>
<dbReference type="PANTHER" id="PTHR15341">
    <property type="entry name" value="SUN-COR STEROID HORMONE RECEPTOR CO-REPRESSOR"/>
    <property type="match status" value="1"/>
</dbReference>
<evidence type="ECO:0000256" key="4">
    <source>
        <dbReference type="ARBA" id="ARBA00022884"/>
    </source>
</evidence>
<evidence type="ECO:0000256" key="3">
    <source>
        <dbReference type="ARBA" id="ARBA00022552"/>
    </source>
</evidence>
<dbReference type="GO" id="GO:0003725">
    <property type="term" value="F:double-stranded RNA binding"/>
    <property type="evidence" value="ECO:0007669"/>
    <property type="project" value="EnsemblFungi"/>
</dbReference>
<evidence type="ECO:0000256" key="7">
    <source>
        <dbReference type="SAM" id="Coils"/>
    </source>
</evidence>
<dbReference type="GO" id="GO:0034476">
    <property type="term" value="P:U5 snRNA 3'-end processing"/>
    <property type="evidence" value="ECO:0007669"/>
    <property type="project" value="EnsemblFungi"/>
</dbReference>
<dbReference type="InterPro" id="IPR007146">
    <property type="entry name" value="Sas10/Utp3/C1D"/>
</dbReference>
<dbReference type="GO" id="GO:0034475">
    <property type="term" value="P:U4 snRNA 3'-end processing"/>
    <property type="evidence" value="ECO:0007669"/>
    <property type="project" value="EnsemblFungi"/>
</dbReference>
<dbReference type="PANTHER" id="PTHR15341:SF3">
    <property type="entry name" value="NUCLEAR NUCLEIC ACID-BINDING PROTEIN C1D"/>
    <property type="match status" value="1"/>
</dbReference>
<evidence type="ECO:0000313" key="10">
    <source>
        <dbReference type="Proteomes" id="UP000094236"/>
    </source>
</evidence>
<protein>
    <recommendedName>
        <fullName evidence="6">Exosome complex protein</fullName>
    </recommendedName>
</protein>
<dbReference type="GO" id="GO:0071035">
    <property type="term" value="P:nuclear polyadenylation-dependent rRNA catabolic process"/>
    <property type="evidence" value="ECO:0007669"/>
    <property type="project" value="EnsemblFungi"/>
</dbReference>
<dbReference type="OrthoDB" id="1421013at2759"/>
<dbReference type="GO" id="GO:0071051">
    <property type="term" value="P:poly(A)-dependent snoRNA 3'-end processing"/>
    <property type="evidence" value="ECO:0007669"/>
    <property type="project" value="EnsemblFungi"/>
</dbReference>
<dbReference type="AlphaFoldDB" id="A0A1E4TQA3"/>
<keyword evidence="4 6" id="KW-0694">RNA-binding</keyword>
<evidence type="ECO:0000256" key="6">
    <source>
        <dbReference type="RuleBase" id="RU368003"/>
    </source>
</evidence>
<accession>A0A1E4TQA3</accession>
<comment type="subcellular location">
    <subcellularLocation>
        <location evidence="1 6">Nucleus</location>
    </subcellularLocation>
</comment>
<dbReference type="GO" id="GO:0000467">
    <property type="term" value="P:exonucleolytic trimming to generate mature 3'-end of 5.8S rRNA from tricistronic rRNA transcript (SSU-rRNA, 5.8S rRNA, LSU-rRNA)"/>
    <property type="evidence" value="ECO:0007669"/>
    <property type="project" value="EnsemblFungi"/>
</dbReference>
<name>A0A1E4TQA3_PACTA</name>
<comment type="similarity">
    <text evidence="2 6">Belongs to the C1D family.</text>
</comment>
<proteinExistence type="inferred from homology"/>
<evidence type="ECO:0000256" key="2">
    <source>
        <dbReference type="ARBA" id="ARBA00009154"/>
    </source>
</evidence>
<evidence type="ECO:0000256" key="1">
    <source>
        <dbReference type="ARBA" id="ARBA00004123"/>
    </source>
</evidence>
<dbReference type="Proteomes" id="UP000094236">
    <property type="component" value="Unassembled WGS sequence"/>
</dbReference>
<dbReference type="GO" id="GO:0003690">
    <property type="term" value="F:double-stranded DNA binding"/>
    <property type="evidence" value="ECO:0007669"/>
    <property type="project" value="EnsemblFungi"/>
</dbReference>
<keyword evidence="10" id="KW-1185">Reference proteome</keyword>
<dbReference type="InterPro" id="IPR011082">
    <property type="entry name" value="Exosome-assoc_fac/DNA_repair"/>
</dbReference>
<dbReference type="GO" id="GO:0000178">
    <property type="term" value="C:exosome (RNase complex)"/>
    <property type="evidence" value="ECO:0007669"/>
    <property type="project" value="TreeGrafter"/>
</dbReference>
<dbReference type="GO" id="GO:0000973">
    <property type="term" value="P:post-transcriptional tethering of RNA polymerase II gene DNA at nuclear periphery"/>
    <property type="evidence" value="ECO:0007669"/>
    <property type="project" value="EnsemblFungi"/>
</dbReference>
<sequence>MENIANVKSFVAQLDGSLDELEPLVLELCSKPLNERLRSLDRLERIKLTNNYSYILSSLVFSYLKTLGIDTDKHEIMAELNRVQSYMKRLKTLQAEQKRKQQELKENNESAKKFIKTQLSGNSIVVTGKQEPAISKVSFEGKHTRFNENEIENEEPDSKKRKKINK</sequence>
<evidence type="ECO:0000256" key="5">
    <source>
        <dbReference type="ARBA" id="ARBA00023242"/>
    </source>
</evidence>
<keyword evidence="3 6" id="KW-0698">rRNA processing</keyword>
<evidence type="ECO:0000313" key="9">
    <source>
        <dbReference type="EMBL" id="ODV93933.1"/>
    </source>
</evidence>
<keyword evidence="5 6" id="KW-0539">Nucleus</keyword>
<dbReference type="GO" id="GO:0071028">
    <property type="term" value="P:nuclear mRNA surveillance"/>
    <property type="evidence" value="ECO:0007669"/>
    <property type="project" value="EnsemblFungi"/>
</dbReference>
<evidence type="ECO:0000256" key="8">
    <source>
        <dbReference type="SAM" id="MobiDB-lite"/>
    </source>
</evidence>
<gene>
    <name evidence="9" type="ORF">PACTADRAFT_4830</name>
</gene>
<dbReference type="GO" id="GO:0005730">
    <property type="term" value="C:nucleolus"/>
    <property type="evidence" value="ECO:0007669"/>
    <property type="project" value="TreeGrafter"/>
</dbReference>